<feature type="domain" description="HTH hxlR-type" evidence="4">
    <location>
        <begin position="1"/>
        <end position="103"/>
    </location>
</feature>
<dbReference type="EMBL" id="BCSY01000047">
    <property type="protein sequence ID" value="GAS96252.1"/>
    <property type="molecule type" value="Genomic_DNA"/>
</dbReference>
<evidence type="ECO:0000256" key="1">
    <source>
        <dbReference type="ARBA" id="ARBA00023015"/>
    </source>
</evidence>
<name>A0A100WDJ3_MYCCR</name>
<dbReference type="Proteomes" id="UP000069443">
    <property type="component" value="Unassembled WGS sequence"/>
</dbReference>
<evidence type="ECO:0000313" key="6">
    <source>
        <dbReference type="Proteomes" id="UP000069443"/>
    </source>
</evidence>
<dbReference type="InterPro" id="IPR036388">
    <property type="entry name" value="WH-like_DNA-bd_sf"/>
</dbReference>
<keyword evidence="3" id="KW-0804">Transcription</keyword>
<organism evidence="5 6">
    <name type="scientific">Mycolicibacterium canariasense</name>
    <name type="common">Mycobacterium canariasense</name>
    <dbReference type="NCBI Taxonomy" id="228230"/>
    <lineage>
        <taxon>Bacteria</taxon>
        <taxon>Bacillati</taxon>
        <taxon>Actinomycetota</taxon>
        <taxon>Actinomycetes</taxon>
        <taxon>Mycobacteriales</taxon>
        <taxon>Mycobacteriaceae</taxon>
        <taxon>Mycolicibacterium</taxon>
    </lineage>
</organism>
<dbReference type="PANTHER" id="PTHR33204">
    <property type="entry name" value="TRANSCRIPTIONAL REGULATOR, MARR FAMILY"/>
    <property type="match status" value="1"/>
</dbReference>
<protein>
    <submittedName>
        <fullName evidence="5">HxlR family transcriptional regulator</fullName>
    </submittedName>
</protein>
<dbReference type="InterPro" id="IPR002577">
    <property type="entry name" value="HTH_HxlR"/>
</dbReference>
<comment type="caution">
    <text evidence="5">The sequence shown here is derived from an EMBL/GenBank/DDBJ whole genome shotgun (WGS) entry which is preliminary data.</text>
</comment>
<dbReference type="PANTHER" id="PTHR33204:SF18">
    <property type="entry name" value="TRANSCRIPTIONAL REGULATORY PROTEIN"/>
    <property type="match status" value="1"/>
</dbReference>
<dbReference type="GO" id="GO:0003677">
    <property type="term" value="F:DNA binding"/>
    <property type="evidence" value="ECO:0007669"/>
    <property type="project" value="UniProtKB-KW"/>
</dbReference>
<dbReference type="Pfam" id="PF01638">
    <property type="entry name" value="HxlR"/>
    <property type="match status" value="1"/>
</dbReference>
<dbReference type="Gene3D" id="1.10.10.10">
    <property type="entry name" value="Winged helix-like DNA-binding domain superfamily/Winged helix DNA-binding domain"/>
    <property type="match status" value="1"/>
</dbReference>
<sequence>MPGRGELDAALAILGTKSALALLLAARCGCQRFGDLVAHAGVSEMIGAARLKGFVDAGLMARRAYRSPQCTRYEYVLTDLGRRSLPILGELVRFGAAIGPTDSTDAAES</sequence>
<gene>
    <name evidence="5" type="ORF">RMCC_3218</name>
</gene>
<proteinExistence type="predicted"/>
<dbReference type="STRING" id="228230.RMCC_3218"/>
<reference evidence="6" key="2">
    <citation type="submission" date="2016-02" db="EMBL/GenBank/DDBJ databases">
        <title>Draft genome sequence of five rapidly growing Mycobacterium species.</title>
        <authorList>
            <person name="Katahira K."/>
            <person name="Gotou Y."/>
            <person name="Iida K."/>
            <person name="Ogura Y."/>
            <person name="Hayashi T."/>
        </authorList>
    </citation>
    <scope>NUCLEOTIDE SEQUENCE [LARGE SCALE GENOMIC DNA]</scope>
    <source>
        <strain evidence="6">JCM15298</strain>
    </source>
</reference>
<dbReference type="SUPFAM" id="SSF46785">
    <property type="entry name" value="Winged helix' DNA-binding domain"/>
    <property type="match status" value="1"/>
</dbReference>
<dbReference type="RefSeq" id="WP_409365973.1">
    <property type="nucleotide sequence ID" value="NZ_BCSY01000047.1"/>
</dbReference>
<evidence type="ECO:0000256" key="3">
    <source>
        <dbReference type="ARBA" id="ARBA00023163"/>
    </source>
</evidence>
<evidence type="ECO:0000313" key="5">
    <source>
        <dbReference type="EMBL" id="GAS96252.1"/>
    </source>
</evidence>
<keyword evidence="2" id="KW-0238">DNA-binding</keyword>
<keyword evidence="1" id="KW-0805">Transcription regulation</keyword>
<accession>A0A100WDJ3</accession>
<dbReference type="PROSITE" id="PS51118">
    <property type="entry name" value="HTH_HXLR"/>
    <property type="match status" value="1"/>
</dbReference>
<evidence type="ECO:0000259" key="4">
    <source>
        <dbReference type="PROSITE" id="PS51118"/>
    </source>
</evidence>
<reference evidence="6" key="1">
    <citation type="journal article" date="2016" name="Genome Announc.">
        <title>Draft Genome Sequences of Five Rapidly Growing Mycobacterium Species, M. thermoresistibile, M. fortuitum subsp. acetamidolyticum, M. canariasense, M. brisbanense, and M. novocastrense.</title>
        <authorList>
            <person name="Katahira K."/>
            <person name="Ogura Y."/>
            <person name="Gotoh Y."/>
            <person name="Hayashi T."/>
        </authorList>
    </citation>
    <scope>NUCLEOTIDE SEQUENCE [LARGE SCALE GENOMIC DNA]</scope>
    <source>
        <strain evidence="6">JCM15298</strain>
    </source>
</reference>
<dbReference type="InterPro" id="IPR036390">
    <property type="entry name" value="WH_DNA-bd_sf"/>
</dbReference>
<evidence type="ECO:0000256" key="2">
    <source>
        <dbReference type="ARBA" id="ARBA00023125"/>
    </source>
</evidence>
<dbReference type="AlphaFoldDB" id="A0A100WDJ3"/>
<keyword evidence="6" id="KW-1185">Reference proteome</keyword>